<reference evidence="4 5" key="1">
    <citation type="submission" date="2018-04" db="EMBL/GenBank/DDBJ databases">
        <title>The genome of golden apple snail Pomacea canaliculata provides insight into stress tolerance and invasive adaptation.</title>
        <authorList>
            <person name="Liu C."/>
            <person name="Liu B."/>
            <person name="Ren Y."/>
            <person name="Zhang Y."/>
            <person name="Wang H."/>
            <person name="Li S."/>
            <person name="Jiang F."/>
            <person name="Yin L."/>
            <person name="Zhang G."/>
            <person name="Qian W."/>
            <person name="Fan W."/>
        </authorList>
    </citation>
    <scope>NUCLEOTIDE SEQUENCE [LARGE SCALE GENOMIC DNA]</scope>
    <source>
        <strain evidence="4">SZHN2017</strain>
        <tissue evidence="4">Muscle</tissue>
    </source>
</reference>
<feature type="compositionally biased region" description="Basic and acidic residues" evidence="2">
    <location>
        <begin position="415"/>
        <end position="428"/>
    </location>
</feature>
<feature type="region of interest" description="Disordered" evidence="2">
    <location>
        <begin position="415"/>
        <end position="511"/>
    </location>
</feature>
<accession>A0A2T7NWS7</accession>
<feature type="region of interest" description="Disordered" evidence="2">
    <location>
        <begin position="203"/>
        <end position="241"/>
    </location>
</feature>
<dbReference type="STRING" id="400727.A0A2T7NWS7"/>
<evidence type="ECO:0000313" key="5">
    <source>
        <dbReference type="Proteomes" id="UP000245119"/>
    </source>
</evidence>
<dbReference type="InterPro" id="IPR040155">
    <property type="entry name" value="CEBPZ/Mak21-like"/>
</dbReference>
<dbReference type="InterPro" id="IPR005612">
    <property type="entry name" value="CCAAT-binding_factor"/>
</dbReference>
<comment type="similarity">
    <text evidence="1">Belongs to the CBF/MAK21 family.</text>
</comment>
<dbReference type="Proteomes" id="UP000245119">
    <property type="component" value="Linkage Group LG8"/>
</dbReference>
<protein>
    <recommendedName>
        <fullName evidence="3">CCAAT-binding factor domain-containing protein</fullName>
    </recommendedName>
</protein>
<feature type="compositionally biased region" description="Basic residues" evidence="2">
    <location>
        <begin position="566"/>
        <end position="575"/>
    </location>
</feature>
<comment type="caution">
    <text evidence="4">The sequence shown here is derived from an EMBL/GenBank/DDBJ whole genome shotgun (WGS) entry which is preliminary data.</text>
</comment>
<sequence length="713" mass="80752">MYVKKKEMDSKMMGALLTGVNRAYPFAEAKENSMVEQIGTLYKIVHLVNFNIALQALMLLQQVSDLSSSEGDRFFVALYRKMLDAGLKTSAKHPQFLNLIYRSMKADVCDKRVKAFMKRLLQVGSQLGPDFLCGALIVLSQILKERPELLAIRQIGQDENKTEEQVTNSTTNLVGYEDDDEEHFIDLPVPEEFQDKEKIIQDEGKISRESPSSSRGSIHDPSLSSWVHRKNRDGKHEQQEYQPFQRNPLYCHAEHTMLYELYKLVAHYHPSVSLFARTVLEGQQIVYSGNPLQDFTLIRFLDRFVYKNPKKIDAASQKLATVGAAYRKRKEILEGVVPVTSAEFIEKGEASVAEHERYLYKYFSQRAEKSKIDDGEDSEAGSVSDSEFDEYLDKHESHADEDQMSDLDMDFASDLSKKGRKDGTKDIGSDVSTDEEDPDDLSDEEMELEEDDELAAEFRKEMEELGDDSDDELKQLMIDSTKKSKKRAPVTKEDDVFEKKAKRRRGSDTAGDGIFAAAEEFADVLEENASNTLGSMGTSHGVSNPDKASFKQLAWEAERDRFLHGRHWSQRKVGRKQAQQAHSENQPRLNSTDIKDIGGNLARDTNLGKRRIKSVCTALDFLSRWWPVATSVIRAYEIRRQAPQMLSRAEPSRLTRNLAKGGVDAYGCCLEFFLCPRRQDSAKPEAAGVAAICRARNRAEEEKDGLADDSRSP</sequence>
<feature type="region of interest" description="Disordered" evidence="2">
    <location>
        <begin position="566"/>
        <end position="597"/>
    </location>
</feature>
<evidence type="ECO:0000259" key="3">
    <source>
        <dbReference type="Pfam" id="PF03914"/>
    </source>
</evidence>
<dbReference type="Pfam" id="PF03914">
    <property type="entry name" value="CBF"/>
    <property type="match status" value="1"/>
</dbReference>
<feature type="compositionally biased region" description="Basic and acidic residues" evidence="2">
    <location>
        <begin position="490"/>
        <end position="499"/>
    </location>
</feature>
<evidence type="ECO:0000256" key="1">
    <source>
        <dbReference type="ARBA" id="ARBA00007797"/>
    </source>
</evidence>
<name>A0A2T7NWS7_POMCA</name>
<dbReference type="GO" id="GO:0005634">
    <property type="term" value="C:nucleus"/>
    <property type="evidence" value="ECO:0007669"/>
    <property type="project" value="UniProtKB-ARBA"/>
</dbReference>
<dbReference type="PANTHER" id="PTHR12048">
    <property type="entry name" value="CCAAT-BINDING FACTOR-RELATED"/>
    <property type="match status" value="1"/>
</dbReference>
<dbReference type="OrthoDB" id="28947at2759"/>
<evidence type="ECO:0000313" key="4">
    <source>
        <dbReference type="EMBL" id="PVD25613.1"/>
    </source>
</evidence>
<organism evidence="4 5">
    <name type="scientific">Pomacea canaliculata</name>
    <name type="common">Golden apple snail</name>
    <dbReference type="NCBI Taxonomy" id="400727"/>
    <lineage>
        <taxon>Eukaryota</taxon>
        <taxon>Metazoa</taxon>
        <taxon>Spiralia</taxon>
        <taxon>Lophotrochozoa</taxon>
        <taxon>Mollusca</taxon>
        <taxon>Gastropoda</taxon>
        <taxon>Caenogastropoda</taxon>
        <taxon>Architaenioglossa</taxon>
        <taxon>Ampullarioidea</taxon>
        <taxon>Ampullariidae</taxon>
        <taxon>Pomacea</taxon>
    </lineage>
</organism>
<feature type="domain" description="CCAAT-binding factor" evidence="3">
    <location>
        <begin position="53"/>
        <end position="276"/>
    </location>
</feature>
<gene>
    <name evidence="4" type="ORF">C0Q70_13272</name>
</gene>
<feature type="compositionally biased region" description="Polar residues" evidence="2">
    <location>
        <begin position="577"/>
        <end position="592"/>
    </location>
</feature>
<dbReference type="EMBL" id="PZQS01000008">
    <property type="protein sequence ID" value="PVD25613.1"/>
    <property type="molecule type" value="Genomic_DNA"/>
</dbReference>
<evidence type="ECO:0000256" key="2">
    <source>
        <dbReference type="SAM" id="MobiDB-lite"/>
    </source>
</evidence>
<proteinExistence type="inferred from homology"/>
<dbReference type="AlphaFoldDB" id="A0A2T7NWS7"/>
<feature type="compositionally biased region" description="Acidic residues" evidence="2">
    <location>
        <begin position="432"/>
        <end position="455"/>
    </location>
</feature>
<dbReference type="PANTHER" id="PTHR12048:SF0">
    <property type="entry name" value="CCAAT_ENHANCER-BINDING PROTEIN ZETA"/>
    <property type="match status" value="1"/>
</dbReference>
<keyword evidence="5" id="KW-1185">Reference proteome</keyword>